<dbReference type="GO" id="GO:0004557">
    <property type="term" value="F:alpha-galactosidase activity"/>
    <property type="evidence" value="ECO:0007669"/>
    <property type="project" value="UniProtKB-EC"/>
</dbReference>
<dbReference type="InterPro" id="IPR014718">
    <property type="entry name" value="GH-type_carb-bd"/>
</dbReference>
<dbReference type="EC" id="3.2.1.22" evidence="6"/>
<feature type="domain" description="Glycosyl-hydrolase 97 C-terminal oligomerisation" evidence="5">
    <location>
        <begin position="561"/>
        <end position="648"/>
    </location>
</feature>
<evidence type="ECO:0000259" key="5">
    <source>
        <dbReference type="Pfam" id="PF14509"/>
    </source>
</evidence>
<evidence type="ECO:0000256" key="2">
    <source>
        <dbReference type="ARBA" id="ARBA00023295"/>
    </source>
</evidence>
<gene>
    <name evidence="6" type="ORF">EZS27_000035</name>
</gene>
<sequence length="651" mass="73616">MIQNIKYIMKKKLLFILYFLPLLLLAQEVKSPDDALKVKLLFEGGKTYYSVIYNGKVMLELSPLGLETNIGSFTGGLKSVGETTRFIDETYSLPHSKISRVHYQANELICSYTNVANDTLQIIFRVSNNDISQAYRIASPKHGRCTIKNEVTGFDFPQYTTTFITPQISGGEGWMKSKPSYEEEYTYEEPVGTLSKYGLGYTFPALFRIGNDGWVLLSETGVTSRYVGTHLSDGTKDGLYTIAFPDMSENGGAGDNTVTSNLPLLTSWKTITVGETLKPIVETTSAYDVVKPLYQPSQVYKPGRATWSWILWQDNSCNYEDQKTFIDLAAAMNFEYILIDALWDKQIGYENMPSLIAYAQSKGVNVVLWYNSNGAWNDAPQGPKHRMNTAPARHKEMAWIKSLGVKGIKVDFFGGDKQVTMKLYEDILTDANQYGIWVNFHGTTLPRGWERIYPNHLSSEAALVSENLVFNQYFADREAYTSTMLPFIRNAVSAMDFGPVFFNKRFSKTSLSGNIRKTTDVFQIATSVIYQSPVQHFGITPNNMEEQPDYVLNFMKMVPTVWDETRFIDGYPGKYCVIARRYGDKWYIAAVNADGQSRKLTLSLPWLTDEEVIIIYDKKDRTAGMRTSTVTKKGILNIDMESLGGIMIYSK</sequence>
<dbReference type="Pfam" id="PF10566">
    <property type="entry name" value="Glyco_hydro_97"/>
    <property type="match status" value="1"/>
</dbReference>
<dbReference type="InterPro" id="IPR029486">
    <property type="entry name" value="GH97_N"/>
</dbReference>
<name>A0A5J4T4E5_9ZZZZ</name>
<dbReference type="Pfam" id="PF14508">
    <property type="entry name" value="GH97_N"/>
    <property type="match status" value="1"/>
</dbReference>
<protein>
    <submittedName>
        <fullName evidence="6">Alpha-glucosidase</fullName>
        <ecNumber evidence="6">3.2.1.22</ecNumber>
    </submittedName>
</protein>
<dbReference type="PANTHER" id="PTHR35803:SF2">
    <property type="entry name" value="RETAINING ALPHA-GALACTOSIDASE"/>
    <property type="match status" value="1"/>
</dbReference>
<dbReference type="InterPro" id="IPR013785">
    <property type="entry name" value="Aldolase_TIM"/>
</dbReference>
<accession>A0A5J4T4E5</accession>
<evidence type="ECO:0000256" key="1">
    <source>
        <dbReference type="ARBA" id="ARBA00022801"/>
    </source>
</evidence>
<feature type="domain" description="Glycosyl-hydrolase 97 catalytic" evidence="3">
    <location>
        <begin position="313"/>
        <end position="462"/>
    </location>
</feature>
<dbReference type="Gene3D" id="3.20.20.70">
    <property type="entry name" value="Aldolase class I"/>
    <property type="match status" value="1"/>
</dbReference>
<keyword evidence="2 6" id="KW-0326">Glycosidase</keyword>
<dbReference type="SUPFAM" id="SSF51445">
    <property type="entry name" value="(Trans)glycosidases"/>
    <property type="match status" value="1"/>
</dbReference>
<dbReference type="InterPro" id="IPR052720">
    <property type="entry name" value="Glycosyl_hydrolase_97"/>
</dbReference>
<dbReference type="AlphaFoldDB" id="A0A5J4T4E5"/>
<dbReference type="GO" id="GO:0030246">
    <property type="term" value="F:carbohydrate binding"/>
    <property type="evidence" value="ECO:0007669"/>
    <property type="project" value="InterPro"/>
</dbReference>
<dbReference type="InterPro" id="IPR019563">
    <property type="entry name" value="GH97_catalytic"/>
</dbReference>
<reference evidence="6" key="1">
    <citation type="submission" date="2019-03" db="EMBL/GenBank/DDBJ databases">
        <title>Single cell metagenomics reveals metabolic interactions within the superorganism composed of flagellate Streblomastix strix and complex community of Bacteroidetes bacteria on its surface.</title>
        <authorList>
            <person name="Treitli S.C."/>
            <person name="Kolisko M."/>
            <person name="Husnik F."/>
            <person name="Keeling P."/>
            <person name="Hampl V."/>
        </authorList>
    </citation>
    <scope>NUCLEOTIDE SEQUENCE</scope>
    <source>
        <strain evidence="6">STM</strain>
    </source>
</reference>
<dbReference type="InterPro" id="IPR013780">
    <property type="entry name" value="Glyco_hydro_b"/>
</dbReference>
<comment type="caution">
    <text evidence="6">The sequence shown here is derived from an EMBL/GenBank/DDBJ whole genome shotgun (WGS) entry which is preliminary data.</text>
</comment>
<dbReference type="EMBL" id="SNRY01000001">
    <property type="protein sequence ID" value="KAA6352583.1"/>
    <property type="molecule type" value="Genomic_DNA"/>
</dbReference>
<feature type="domain" description="Glycosyl-hydrolase 97 N-terminal" evidence="4">
    <location>
        <begin position="29"/>
        <end position="292"/>
    </location>
</feature>
<dbReference type="Pfam" id="PF14509">
    <property type="entry name" value="GH97_C"/>
    <property type="match status" value="1"/>
</dbReference>
<evidence type="ECO:0000259" key="4">
    <source>
        <dbReference type="Pfam" id="PF14508"/>
    </source>
</evidence>
<dbReference type="Gene3D" id="2.60.40.1180">
    <property type="entry name" value="Golgi alpha-mannosidase II"/>
    <property type="match status" value="1"/>
</dbReference>
<evidence type="ECO:0000313" key="6">
    <source>
        <dbReference type="EMBL" id="KAA6352583.1"/>
    </source>
</evidence>
<dbReference type="PANTHER" id="PTHR35803">
    <property type="entry name" value="GLUCAN 1,4-ALPHA-GLUCOSIDASE SUSB-RELATED"/>
    <property type="match status" value="1"/>
</dbReference>
<dbReference type="InterPro" id="IPR017853">
    <property type="entry name" value="GH"/>
</dbReference>
<organism evidence="6">
    <name type="scientific">termite gut metagenome</name>
    <dbReference type="NCBI Taxonomy" id="433724"/>
    <lineage>
        <taxon>unclassified sequences</taxon>
        <taxon>metagenomes</taxon>
        <taxon>organismal metagenomes</taxon>
    </lineage>
</organism>
<dbReference type="InterPro" id="IPR029483">
    <property type="entry name" value="GH97_C"/>
</dbReference>
<dbReference type="Gene3D" id="2.70.98.10">
    <property type="match status" value="1"/>
</dbReference>
<evidence type="ECO:0000259" key="3">
    <source>
        <dbReference type="Pfam" id="PF10566"/>
    </source>
</evidence>
<proteinExistence type="predicted"/>
<keyword evidence="1 6" id="KW-0378">Hydrolase</keyword>